<dbReference type="RefSeq" id="WP_197940385.1">
    <property type="nucleotide sequence ID" value="NZ_JAECSB010000010.1"/>
</dbReference>
<protein>
    <submittedName>
        <fullName evidence="1">Uncharacterized protein</fullName>
    </submittedName>
</protein>
<comment type="caution">
    <text evidence="1">The sequence shown here is derived from an EMBL/GenBank/DDBJ whole genome shotgun (WGS) entry which is preliminary data.</text>
</comment>
<reference evidence="1 2" key="1">
    <citation type="submission" date="2020-12" db="EMBL/GenBank/DDBJ databases">
        <title>Draft genome sequence of furan degrading bacterial strain FUR100.</title>
        <authorList>
            <person name="Woiski C."/>
        </authorList>
    </citation>
    <scope>NUCLEOTIDE SEQUENCE [LARGE SCALE GENOMIC DNA]</scope>
    <source>
        <strain evidence="1 2">FUR100</strain>
    </source>
</reference>
<dbReference type="Proteomes" id="UP000627573">
    <property type="component" value="Unassembled WGS sequence"/>
</dbReference>
<proteinExistence type="predicted"/>
<evidence type="ECO:0000313" key="1">
    <source>
        <dbReference type="EMBL" id="MBH5141119.1"/>
    </source>
</evidence>
<accession>A0A8I1D564</accession>
<gene>
    <name evidence="1" type="ORF">I3517_00615</name>
</gene>
<organism evidence="1 2">
    <name type="scientific">Rhodococcus erythropolis</name>
    <name type="common">Arthrobacter picolinophilus</name>
    <dbReference type="NCBI Taxonomy" id="1833"/>
    <lineage>
        <taxon>Bacteria</taxon>
        <taxon>Bacillati</taxon>
        <taxon>Actinomycetota</taxon>
        <taxon>Actinomycetes</taxon>
        <taxon>Mycobacteriales</taxon>
        <taxon>Nocardiaceae</taxon>
        <taxon>Rhodococcus</taxon>
        <taxon>Rhodococcus erythropolis group</taxon>
    </lineage>
</organism>
<dbReference type="AlphaFoldDB" id="A0A8I1D564"/>
<keyword evidence="2" id="KW-1185">Reference proteome</keyword>
<evidence type="ECO:0000313" key="2">
    <source>
        <dbReference type="Proteomes" id="UP000627573"/>
    </source>
</evidence>
<name>A0A8I1D564_RHOER</name>
<dbReference type="EMBL" id="JAECSB010000010">
    <property type="protein sequence ID" value="MBH5141119.1"/>
    <property type="molecule type" value="Genomic_DNA"/>
</dbReference>
<sequence length="543" mass="59080">MICVEQLIYANVAAKLSGGRGYGVAGCSNGWPESAAVHDDTGGLEALAQYTAGGPRSVVVHKLPLGLVMAIRASNDRDPSGRKSYRVHALLDTTLSLHPLDLIHASRTLSEIDLPGNTRAQYGTLPQLEVPTAEPRELLVANPLAIEIAAHLVRSRSKDTTCLAVGQTQPDDLLAAIEQALRILPRSLGADTRFATWQERPSPSGNPYRSRLPALDIVGVGNGADISNLTVAATPYGNEPIHDRFHELVVSISTLVRAGFRPDENIAAVEELMGWAADREFLLHEPGRLGAQEALRALSRSDLEDVWEQSPWLDRVLELIDRGGLTMNKAEVDGLTSSNKDRIIRALLSDGRAARTTPRTNALHLLGWSPPAPPTMSPAQEPVQRVNPHLPPPSEIPNSYARAFIAGKLHDAASEWRRDPRSASAEIDNALRHSSMSIYEIQSALSLIAQTDPDTAFAIVLWTSDPAAHGLFESVLGWLPDHSKAAVVARNGNDLLRRLGLDRYVSVDDPQTSEETHAMESVPLSAGRGRIWRNRRTHFEDTT</sequence>